<dbReference type="Proteomes" id="UP000193467">
    <property type="component" value="Unassembled WGS sequence"/>
</dbReference>
<dbReference type="InterPro" id="IPR000192">
    <property type="entry name" value="Aminotrans_V_dom"/>
</dbReference>
<evidence type="ECO:0000259" key="3">
    <source>
        <dbReference type="Pfam" id="PF06094"/>
    </source>
</evidence>
<feature type="domain" description="Aminotransferase class V" evidence="2">
    <location>
        <begin position="216"/>
        <end position="442"/>
    </location>
</feature>
<gene>
    <name evidence="4" type="ORF">BCR35DRAFT_309748</name>
</gene>
<comment type="caution">
    <text evidence="4">The sequence shown here is derived from an EMBL/GenBank/DDBJ whole genome shotgun (WGS) entry which is preliminary data.</text>
</comment>
<dbReference type="AlphaFoldDB" id="A0A1Y2DC18"/>
<dbReference type="Gene3D" id="3.40.640.10">
    <property type="entry name" value="Type I PLP-dependent aspartate aminotransferase-like (Major domain)"/>
    <property type="match status" value="1"/>
</dbReference>
<dbReference type="SUPFAM" id="SSF110857">
    <property type="entry name" value="Gamma-glutamyl cyclotransferase-like"/>
    <property type="match status" value="1"/>
</dbReference>
<dbReference type="GO" id="GO:0016740">
    <property type="term" value="F:transferase activity"/>
    <property type="evidence" value="ECO:0007669"/>
    <property type="project" value="UniProtKB-KW"/>
</dbReference>
<keyword evidence="1" id="KW-0663">Pyridoxal phosphate</keyword>
<dbReference type="InterPro" id="IPR015421">
    <property type="entry name" value="PyrdxlP-dep_Trfase_major"/>
</dbReference>
<proteinExistence type="predicted"/>
<dbReference type="InterPro" id="IPR009288">
    <property type="entry name" value="AIG2-like_dom"/>
</dbReference>
<evidence type="ECO:0000313" key="5">
    <source>
        <dbReference type="Proteomes" id="UP000193467"/>
    </source>
</evidence>
<keyword evidence="5" id="KW-1185">Reference proteome</keyword>
<dbReference type="STRING" id="106004.A0A1Y2DC18"/>
<dbReference type="EMBL" id="MCGR01000084">
    <property type="protein sequence ID" value="ORY56810.1"/>
    <property type="molecule type" value="Genomic_DNA"/>
</dbReference>
<name>A0A1Y2DC18_9BASI</name>
<dbReference type="InterPro" id="IPR013024">
    <property type="entry name" value="GGCT-like"/>
</dbReference>
<feature type="domain" description="Gamma-glutamylcyclotransferase AIG2-like" evidence="3">
    <location>
        <begin position="7"/>
        <end position="121"/>
    </location>
</feature>
<keyword evidence="4" id="KW-0808">Transferase</keyword>
<dbReference type="Gene3D" id="3.10.490.10">
    <property type="entry name" value="Gamma-glutamyl cyclotransferase-like"/>
    <property type="match status" value="1"/>
</dbReference>
<evidence type="ECO:0000313" key="4">
    <source>
        <dbReference type="EMBL" id="ORY56810.1"/>
    </source>
</evidence>
<dbReference type="PANTHER" id="PTHR43092:SF2">
    <property type="entry name" value="HERCYNYLCYSTEINE SULFOXIDE LYASE"/>
    <property type="match status" value="1"/>
</dbReference>
<dbReference type="PANTHER" id="PTHR43092">
    <property type="entry name" value="L-CYSTEINE DESULFHYDRASE"/>
    <property type="match status" value="1"/>
</dbReference>
<organism evidence="4 5">
    <name type="scientific">Leucosporidium creatinivorum</name>
    <dbReference type="NCBI Taxonomy" id="106004"/>
    <lineage>
        <taxon>Eukaryota</taxon>
        <taxon>Fungi</taxon>
        <taxon>Dikarya</taxon>
        <taxon>Basidiomycota</taxon>
        <taxon>Pucciniomycotina</taxon>
        <taxon>Microbotryomycetes</taxon>
        <taxon>Leucosporidiales</taxon>
        <taxon>Leucosporidium</taxon>
    </lineage>
</organism>
<evidence type="ECO:0000259" key="2">
    <source>
        <dbReference type="Pfam" id="PF00266"/>
    </source>
</evidence>
<dbReference type="Pfam" id="PF06094">
    <property type="entry name" value="GGACT"/>
    <property type="match status" value="1"/>
</dbReference>
<sequence>MTGSRSLFFYGTLVHPSILARVIGNDGAHLTTDDAILEGHTRHHVVGEDYPAVVAASAGKAIMGRELTAEEGRVQGSLVSGLTDKDVALLDEFEGNEYTRSSVTVTLSSETAQGEVYLWSDPLSRLSASIWTFEEFLRESAHRWVGAEGEKRGEYAEVDRRRAMGGFITPTGVREVEQKALRAEKEYEPFGKSLREKYWTFEKGWVNLNHGSYGSAPKPVIDACRAISERSEAAPDRFMRLEYMEQLKDARRRLAEFVHCDTDDLVVVNNATTGVNDVLRSLTNSWEKGDKLLYYSTTIYNACSASLQYIVDTHPHLNLSLVPVQLAYPVSHADVLEATRKAIDEANAAGGGKVRLGFFDAISSNPGVVVPWEELVKLCRSKGVLSLVDAAHQIGQLPVNLRASQPDFWVSNCHKWLLAHRSCAVLYIAKEHQHLIHAVPTGHYYRKREGPSPNGEPAWVPEFEWNGTIDFSPFLATAAALDFRRDVLGGEDRINAYCHKLAIDGGELTAKVLGTETMRNKEGEGELVAHMINVRLPIDVPPSSFSADEKTKLVEFFFSTQALEHKTTVPIWVHRDLWWTRLSAQVYNDLADFEYVAEVLKSVCKRVNEGEHRGEKLPTEEEKVALEVDA</sequence>
<reference evidence="4 5" key="1">
    <citation type="submission" date="2016-07" db="EMBL/GenBank/DDBJ databases">
        <title>Pervasive Adenine N6-methylation of Active Genes in Fungi.</title>
        <authorList>
            <consortium name="DOE Joint Genome Institute"/>
            <person name="Mondo S.J."/>
            <person name="Dannebaum R.O."/>
            <person name="Kuo R.C."/>
            <person name="Labutti K."/>
            <person name="Haridas S."/>
            <person name="Kuo A."/>
            <person name="Salamov A."/>
            <person name="Ahrendt S.R."/>
            <person name="Lipzen A."/>
            <person name="Sullivan W."/>
            <person name="Andreopoulos W.B."/>
            <person name="Clum A."/>
            <person name="Lindquist E."/>
            <person name="Daum C."/>
            <person name="Ramamoorthy G.K."/>
            <person name="Gryganskyi A."/>
            <person name="Culley D."/>
            <person name="Magnuson J.K."/>
            <person name="James T.Y."/>
            <person name="O'Malley M.A."/>
            <person name="Stajich J.E."/>
            <person name="Spatafora J.W."/>
            <person name="Visel A."/>
            <person name="Grigoriev I.V."/>
        </authorList>
    </citation>
    <scope>NUCLEOTIDE SEQUENCE [LARGE SCALE GENOMIC DNA]</scope>
    <source>
        <strain evidence="4 5">62-1032</strain>
    </source>
</reference>
<dbReference type="InterPro" id="IPR036568">
    <property type="entry name" value="GGCT-like_sf"/>
</dbReference>
<dbReference type="Gene3D" id="3.90.1150.10">
    <property type="entry name" value="Aspartate Aminotransferase, domain 1"/>
    <property type="match status" value="1"/>
</dbReference>
<dbReference type="FunCoup" id="A0A1Y2DC18">
    <property type="interactions" value="13"/>
</dbReference>
<dbReference type="InterPro" id="IPR015422">
    <property type="entry name" value="PyrdxlP-dep_Trfase_small"/>
</dbReference>
<dbReference type="SUPFAM" id="SSF53383">
    <property type="entry name" value="PLP-dependent transferases"/>
    <property type="match status" value="1"/>
</dbReference>
<dbReference type="InterPro" id="IPR015424">
    <property type="entry name" value="PyrdxlP-dep_Trfase"/>
</dbReference>
<dbReference type="Pfam" id="PF00266">
    <property type="entry name" value="Aminotran_5"/>
    <property type="match status" value="1"/>
</dbReference>
<evidence type="ECO:0000256" key="1">
    <source>
        <dbReference type="ARBA" id="ARBA00022898"/>
    </source>
</evidence>
<dbReference type="InParanoid" id="A0A1Y2DC18"/>
<dbReference type="OrthoDB" id="5978656at2759"/>
<accession>A0A1Y2DC18</accession>
<dbReference type="CDD" id="cd06661">
    <property type="entry name" value="GGCT_like"/>
    <property type="match status" value="1"/>
</dbReference>
<protein>
    <submittedName>
        <fullName evidence="4">Pyridoxal phosphate-dependent transferase</fullName>
    </submittedName>
</protein>